<organism evidence="2 3">
    <name type="scientific">Nitritalea halalkaliphila LW7</name>
    <dbReference type="NCBI Taxonomy" id="1189621"/>
    <lineage>
        <taxon>Bacteria</taxon>
        <taxon>Pseudomonadati</taxon>
        <taxon>Bacteroidota</taxon>
        <taxon>Cytophagia</taxon>
        <taxon>Cytophagales</taxon>
        <taxon>Cyclobacteriaceae</taxon>
        <taxon>Nitritalea</taxon>
    </lineage>
</organism>
<reference evidence="2 3" key="1">
    <citation type="submission" date="2012-05" db="EMBL/GenBank/DDBJ databases">
        <title>Genome sequence of Nitritalea halalkaliphila LW7.</title>
        <authorList>
            <person name="Jangir P.K."/>
            <person name="Singh A."/>
            <person name="Shivaji S."/>
            <person name="Sharma R."/>
        </authorList>
    </citation>
    <scope>NUCLEOTIDE SEQUENCE [LARGE SCALE GENOMIC DNA]</scope>
    <source>
        <strain evidence="2 3">LW7</strain>
    </source>
</reference>
<keyword evidence="1" id="KW-0175">Coiled coil</keyword>
<dbReference type="OrthoDB" id="1467932at2"/>
<dbReference type="EMBL" id="AJYA01000030">
    <property type="protein sequence ID" value="EIM75448.1"/>
    <property type="molecule type" value="Genomic_DNA"/>
</dbReference>
<dbReference type="Proteomes" id="UP000005551">
    <property type="component" value="Unassembled WGS sequence"/>
</dbReference>
<protein>
    <submittedName>
        <fullName evidence="2">Uncharacterized protein</fullName>
    </submittedName>
</protein>
<proteinExistence type="predicted"/>
<dbReference type="AlphaFoldDB" id="I5C0U6"/>
<feature type="coiled-coil region" evidence="1">
    <location>
        <begin position="6"/>
        <end position="54"/>
    </location>
</feature>
<dbReference type="RefSeq" id="WP_009055924.1">
    <property type="nucleotide sequence ID" value="NZ_AJYA01000030.1"/>
</dbReference>
<keyword evidence="3" id="KW-1185">Reference proteome</keyword>
<sequence>MLHEELDKLHLLVQRLQERMELLQAENVELKRLAEQQAEQLHEQQRSLVDFKNQIKITKLVKNLPIADRESSELREKLNNYIHEIDLIIAYLSE</sequence>
<evidence type="ECO:0000313" key="3">
    <source>
        <dbReference type="Proteomes" id="UP000005551"/>
    </source>
</evidence>
<accession>I5C0U6</accession>
<evidence type="ECO:0000313" key="2">
    <source>
        <dbReference type="EMBL" id="EIM75448.1"/>
    </source>
</evidence>
<evidence type="ECO:0000256" key="1">
    <source>
        <dbReference type="SAM" id="Coils"/>
    </source>
</evidence>
<name>I5C0U6_9BACT</name>
<dbReference type="STRING" id="1189621.A3SI_13727"/>
<comment type="caution">
    <text evidence="2">The sequence shown here is derived from an EMBL/GenBank/DDBJ whole genome shotgun (WGS) entry which is preliminary data.</text>
</comment>
<gene>
    <name evidence="2" type="ORF">A3SI_13727</name>
</gene>